<keyword evidence="12" id="KW-1185">Reference proteome</keyword>
<dbReference type="InterPro" id="IPR033116">
    <property type="entry name" value="TRYPSIN_SER"/>
</dbReference>
<dbReference type="InterPro" id="IPR043504">
    <property type="entry name" value="Peptidase_S1_PA_chymotrypsin"/>
</dbReference>
<evidence type="ECO:0000256" key="5">
    <source>
        <dbReference type="ARBA" id="ARBA00022825"/>
    </source>
</evidence>
<comment type="caution">
    <text evidence="11">The sequence shown here is derived from an EMBL/GenBank/DDBJ whole genome shotgun (WGS) entry which is preliminary data.</text>
</comment>
<dbReference type="InterPro" id="IPR001254">
    <property type="entry name" value="Trypsin_dom"/>
</dbReference>
<dbReference type="GO" id="GO:0004252">
    <property type="term" value="F:serine-type endopeptidase activity"/>
    <property type="evidence" value="ECO:0007669"/>
    <property type="project" value="InterPro"/>
</dbReference>
<dbReference type="PROSITE" id="PS00134">
    <property type="entry name" value="TRYPSIN_HIS"/>
    <property type="match status" value="1"/>
</dbReference>
<keyword evidence="2 8" id="KW-0645">Protease</keyword>
<keyword evidence="3 9" id="KW-0732">Signal</keyword>
<dbReference type="PANTHER" id="PTHR24276">
    <property type="entry name" value="POLYSERASE-RELATED"/>
    <property type="match status" value="1"/>
</dbReference>
<evidence type="ECO:0000313" key="11">
    <source>
        <dbReference type="EMBL" id="KAJ3664540.1"/>
    </source>
</evidence>
<dbReference type="PROSITE" id="PS00135">
    <property type="entry name" value="TRYPSIN_SER"/>
    <property type="match status" value="1"/>
</dbReference>
<dbReference type="Pfam" id="PF00089">
    <property type="entry name" value="Trypsin"/>
    <property type="match status" value="1"/>
</dbReference>
<name>A0AA38IYP5_9CUCU</name>
<dbReference type="InterPro" id="IPR018114">
    <property type="entry name" value="TRYPSIN_HIS"/>
</dbReference>
<evidence type="ECO:0000256" key="2">
    <source>
        <dbReference type="ARBA" id="ARBA00022670"/>
    </source>
</evidence>
<feature type="domain" description="Peptidase S1" evidence="10">
    <location>
        <begin position="28"/>
        <end position="252"/>
    </location>
</feature>
<evidence type="ECO:0000256" key="7">
    <source>
        <dbReference type="ARBA" id="ARBA00023157"/>
    </source>
</evidence>
<evidence type="ECO:0000313" key="12">
    <source>
        <dbReference type="Proteomes" id="UP001168821"/>
    </source>
</evidence>
<organism evidence="11 12">
    <name type="scientific">Zophobas morio</name>
    <dbReference type="NCBI Taxonomy" id="2755281"/>
    <lineage>
        <taxon>Eukaryota</taxon>
        <taxon>Metazoa</taxon>
        <taxon>Ecdysozoa</taxon>
        <taxon>Arthropoda</taxon>
        <taxon>Hexapoda</taxon>
        <taxon>Insecta</taxon>
        <taxon>Pterygota</taxon>
        <taxon>Neoptera</taxon>
        <taxon>Endopterygota</taxon>
        <taxon>Coleoptera</taxon>
        <taxon>Polyphaga</taxon>
        <taxon>Cucujiformia</taxon>
        <taxon>Tenebrionidae</taxon>
        <taxon>Zophobas</taxon>
    </lineage>
</organism>
<evidence type="ECO:0000256" key="9">
    <source>
        <dbReference type="SAM" id="SignalP"/>
    </source>
</evidence>
<dbReference type="GO" id="GO:0006508">
    <property type="term" value="P:proteolysis"/>
    <property type="evidence" value="ECO:0007669"/>
    <property type="project" value="UniProtKB-KW"/>
</dbReference>
<sequence length="253" mass="27272">MSIVCFWVLGVVLLAGTDARKPPIDGRIVGGKATTIEEHPFQVSVIYVDSHYCGGSILNSNYILTAAHCTNQVAAQNLYIRAGSTIMNEGGQLRQVEKYFQHEKFDPVTYDYDISILKLSEGLIFGDGVAAVDLPPQSEDDVPGDIMGTATGWGRLSLNGPLPLELQEVDLPTLKPDICRLVYGPSMTSRMLCAGYIQGQKDTCQGDSGGPFVGDGVLIGVTSWGDGCGAPQSPGVYVKVQYFREYIDNIINS</sequence>
<evidence type="ECO:0000256" key="6">
    <source>
        <dbReference type="ARBA" id="ARBA00023145"/>
    </source>
</evidence>
<dbReference type="AlphaFoldDB" id="A0AA38IYP5"/>
<feature type="chain" id="PRO_5041415590" description="Peptidase S1 domain-containing protein" evidence="9">
    <location>
        <begin position="20"/>
        <end position="253"/>
    </location>
</feature>
<evidence type="ECO:0000256" key="3">
    <source>
        <dbReference type="ARBA" id="ARBA00022729"/>
    </source>
</evidence>
<evidence type="ECO:0000256" key="8">
    <source>
        <dbReference type="RuleBase" id="RU363034"/>
    </source>
</evidence>
<feature type="signal peptide" evidence="9">
    <location>
        <begin position="1"/>
        <end position="19"/>
    </location>
</feature>
<dbReference type="PANTHER" id="PTHR24276:SF91">
    <property type="entry name" value="AT26814P-RELATED"/>
    <property type="match status" value="1"/>
</dbReference>
<dbReference type="InterPro" id="IPR009003">
    <property type="entry name" value="Peptidase_S1_PA"/>
</dbReference>
<gene>
    <name evidence="11" type="ORF">Zmor_000098</name>
</gene>
<dbReference type="InterPro" id="IPR050430">
    <property type="entry name" value="Peptidase_S1"/>
</dbReference>
<dbReference type="Proteomes" id="UP001168821">
    <property type="component" value="Unassembled WGS sequence"/>
</dbReference>
<evidence type="ECO:0000259" key="10">
    <source>
        <dbReference type="PROSITE" id="PS50240"/>
    </source>
</evidence>
<dbReference type="CDD" id="cd00190">
    <property type="entry name" value="Tryp_SPc"/>
    <property type="match status" value="1"/>
</dbReference>
<protein>
    <recommendedName>
        <fullName evidence="10">Peptidase S1 domain-containing protein</fullName>
    </recommendedName>
</protein>
<evidence type="ECO:0000256" key="1">
    <source>
        <dbReference type="ARBA" id="ARBA00007664"/>
    </source>
</evidence>
<dbReference type="PRINTS" id="PR00722">
    <property type="entry name" value="CHYMOTRYPSIN"/>
</dbReference>
<keyword evidence="5 8" id="KW-0720">Serine protease</keyword>
<accession>A0AA38IYP5</accession>
<dbReference type="SUPFAM" id="SSF50494">
    <property type="entry name" value="Trypsin-like serine proteases"/>
    <property type="match status" value="1"/>
</dbReference>
<keyword evidence="7" id="KW-1015">Disulfide bond</keyword>
<dbReference type="InterPro" id="IPR001314">
    <property type="entry name" value="Peptidase_S1A"/>
</dbReference>
<dbReference type="FunFam" id="2.40.10.10:FF:000077">
    <property type="entry name" value="Predicted protein"/>
    <property type="match status" value="1"/>
</dbReference>
<comment type="similarity">
    <text evidence="1">Belongs to the peptidase S1 family.</text>
</comment>
<dbReference type="EMBL" id="JALNTZ010000001">
    <property type="protein sequence ID" value="KAJ3664540.1"/>
    <property type="molecule type" value="Genomic_DNA"/>
</dbReference>
<dbReference type="Gene3D" id="2.40.10.10">
    <property type="entry name" value="Trypsin-like serine proteases"/>
    <property type="match status" value="1"/>
</dbReference>
<proteinExistence type="inferred from homology"/>
<evidence type="ECO:0000256" key="4">
    <source>
        <dbReference type="ARBA" id="ARBA00022801"/>
    </source>
</evidence>
<reference evidence="11" key="1">
    <citation type="journal article" date="2023" name="G3 (Bethesda)">
        <title>Whole genome assemblies of Zophobas morio and Tenebrio molitor.</title>
        <authorList>
            <person name="Kaur S."/>
            <person name="Stinson S.A."/>
            <person name="diCenzo G.C."/>
        </authorList>
    </citation>
    <scope>NUCLEOTIDE SEQUENCE</scope>
    <source>
        <strain evidence="11">QUZm001</strain>
    </source>
</reference>
<keyword evidence="6" id="KW-0865">Zymogen</keyword>
<dbReference type="PROSITE" id="PS50240">
    <property type="entry name" value="TRYPSIN_DOM"/>
    <property type="match status" value="1"/>
</dbReference>
<keyword evidence="4 8" id="KW-0378">Hydrolase</keyword>
<dbReference type="SMART" id="SM00020">
    <property type="entry name" value="Tryp_SPc"/>
    <property type="match status" value="1"/>
</dbReference>